<dbReference type="AlphaFoldDB" id="A0A238BWJ7"/>
<comment type="subcellular location">
    <subcellularLocation>
        <location evidence="1">Mitochondrion</location>
    </subcellularLocation>
</comment>
<dbReference type="Pfam" id="PF10244">
    <property type="entry name" value="MRP-L51"/>
    <property type="match status" value="1"/>
</dbReference>
<dbReference type="GO" id="GO:0006412">
    <property type="term" value="P:translation"/>
    <property type="evidence" value="ECO:0007669"/>
    <property type="project" value="TreeGrafter"/>
</dbReference>
<evidence type="ECO:0000313" key="10">
    <source>
        <dbReference type="Proteomes" id="UP000242913"/>
    </source>
</evidence>
<evidence type="ECO:0000256" key="8">
    <source>
        <dbReference type="ARBA" id="ARBA00035419"/>
    </source>
</evidence>
<comment type="similarity">
    <text evidence="2">Belongs to the mitochondrion-specific ribosomal protein mL51 family.</text>
</comment>
<keyword evidence="10" id="KW-1185">Reference proteome</keyword>
<evidence type="ECO:0000256" key="7">
    <source>
        <dbReference type="ARBA" id="ARBA00035182"/>
    </source>
</evidence>
<reference evidence="9 10" key="1">
    <citation type="submission" date="2015-12" db="EMBL/GenBank/DDBJ databases">
        <title>Draft genome of the nematode, Onchocerca flexuosa.</title>
        <authorList>
            <person name="Mitreva M."/>
        </authorList>
    </citation>
    <scope>NUCLEOTIDE SEQUENCE [LARGE SCALE GENOMIC DNA]</scope>
    <source>
        <strain evidence="9">Red Deer</strain>
    </source>
</reference>
<dbReference type="GO" id="GO:0003735">
    <property type="term" value="F:structural constituent of ribosome"/>
    <property type="evidence" value="ECO:0007669"/>
    <property type="project" value="InterPro"/>
</dbReference>
<keyword evidence="6" id="KW-0687">Ribonucleoprotein</keyword>
<proteinExistence type="inferred from homology"/>
<dbReference type="PANTHER" id="PTHR13409:SF0">
    <property type="entry name" value="LARGE RIBOSOMAL SUBUNIT PROTEIN ML51"/>
    <property type="match status" value="1"/>
</dbReference>
<dbReference type="GO" id="GO:0005762">
    <property type="term" value="C:mitochondrial large ribosomal subunit"/>
    <property type="evidence" value="ECO:0007669"/>
    <property type="project" value="TreeGrafter"/>
</dbReference>
<name>A0A238BWJ7_9BILA</name>
<keyword evidence="5" id="KW-0496">Mitochondrion</keyword>
<accession>A0A238BWJ7</accession>
<evidence type="ECO:0000256" key="5">
    <source>
        <dbReference type="ARBA" id="ARBA00023128"/>
    </source>
</evidence>
<evidence type="ECO:0000256" key="2">
    <source>
        <dbReference type="ARBA" id="ARBA00010972"/>
    </source>
</evidence>
<dbReference type="PANTHER" id="PTHR13409">
    <property type="entry name" value="MITOCHONDRIAL 39S RIBOSOMAL PROTEIN L51"/>
    <property type="match status" value="1"/>
</dbReference>
<evidence type="ECO:0000313" key="9">
    <source>
        <dbReference type="EMBL" id="OZC09689.1"/>
    </source>
</evidence>
<dbReference type="InterPro" id="IPR019373">
    <property type="entry name" value="Ribosomal_mL51"/>
</dbReference>
<evidence type="ECO:0000256" key="4">
    <source>
        <dbReference type="ARBA" id="ARBA00022980"/>
    </source>
</evidence>
<evidence type="ECO:0000256" key="1">
    <source>
        <dbReference type="ARBA" id="ARBA00004173"/>
    </source>
</evidence>
<evidence type="ECO:0000256" key="6">
    <source>
        <dbReference type="ARBA" id="ARBA00023274"/>
    </source>
</evidence>
<protein>
    <recommendedName>
        <fullName evidence="7">Large ribosomal subunit protein mL51</fullName>
    </recommendedName>
    <alternativeName>
        <fullName evidence="8">39S ribosomal protein L51, mitochondrial</fullName>
    </alternativeName>
</protein>
<organism evidence="9 10">
    <name type="scientific">Onchocerca flexuosa</name>
    <dbReference type="NCBI Taxonomy" id="387005"/>
    <lineage>
        <taxon>Eukaryota</taxon>
        <taxon>Metazoa</taxon>
        <taxon>Ecdysozoa</taxon>
        <taxon>Nematoda</taxon>
        <taxon>Chromadorea</taxon>
        <taxon>Rhabditida</taxon>
        <taxon>Spirurina</taxon>
        <taxon>Spiruromorpha</taxon>
        <taxon>Filarioidea</taxon>
        <taxon>Onchocercidae</taxon>
        <taxon>Onchocerca</taxon>
    </lineage>
</organism>
<dbReference type="Proteomes" id="UP000242913">
    <property type="component" value="Unassembled WGS sequence"/>
</dbReference>
<dbReference type="EMBL" id="KZ269992">
    <property type="protein sequence ID" value="OZC09689.1"/>
    <property type="molecule type" value="Genomic_DNA"/>
</dbReference>
<evidence type="ECO:0000256" key="3">
    <source>
        <dbReference type="ARBA" id="ARBA00022946"/>
    </source>
</evidence>
<sequence length="121" mass="15007">MFIFGENDYIDLLGDGSIHPAQLLYHVPAWLRGFPGQHHTNELVKLIHFRNLHKEKMQINSPRRWYDLQKRIKYLLQKHNYYKQDELRDERYFGLWEEKPDYFYKDKSRRSYQDLLLLSYK</sequence>
<gene>
    <name evidence="9" type="ORF">X798_03383</name>
</gene>
<keyword evidence="3" id="KW-0809">Transit peptide</keyword>
<keyword evidence="4" id="KW-0689">Ribosomal protein</keyword>
<dbReference type="OrthoDB" id="10059330at2759"/>